<evidence type="ECO:0000259" key="2">
    <source>
        <dbReference type="Pfam" id="PF07833"/>
    </source>
</evidence>
<protein>
    <recommendedName>
        <fullName evidence="2">Copper amine oxidase-like N-terminal domain-containing protein</fullName>
    </recommendedName>
</protein>
<feature type="signal peptide" evidence="1">
    <location>
        <begin position="1"/>
        <end position="22"/>
    </location>
</feature>
<reference evidence="3 4" key="1">
    <citation type="submission" date="2023-07" db="EMBL/GenBank/DDBJ databases">
        <title>Sorghum-associated microbial communities from plants grown in Nebraska, USA.</title>
        <authorList>
            <person name="Schachtman D."/>
        </authorList>
    </citation>
    <scope>NUCLEOTIDE SEQUENCE [LARGE SCALE GENOMIC DNA]</scope>
    <source>
        <strain evidence="3 4">CC258</strain>
    </source>
</reference>
<keyword evidence="4" id="KW-1185">Reference proteome</keyword>
<organism evidence="3 4">
    <name type="scientific">Paenibacillus qinlingensis</name>
    <dbReference type="NCBI Taxonomy" id="1837343"/>
    <lineage>
        <taxon>Bacteria</taxon>
        <taxon>Bacillati</taxon>
        <taxon>Bacillota</taxon>
        <taxon>Bacilli</taxon>
        <taxon>Bacillales</taxon>
        <taxon>Paenibacillaceae</taxon>
        <taxon>Paenibacillus</taxon>
    </lineage>
</organism>
<keyword evidence="1" id="KW-0732">Signal</keyword>
<sequence>MKKFILGVSCGLLLAGTSVAFASDTIQALLFPASFEINGSQVAMNKEYQVLNVDGHVYVPVRFVAEHLGAAIDYDSESEKILIKNKALDIVDPDYAKVSVGNLIATKSGNKTKVTGQLTISGVGNSQNMIGAGLSFYNENNEKIGEAAISGNQFGVDTQTFVTEGDGDFRHYDAVYLYIGAVNNRIISEVPHTMYANPKYHFSLNIPTSWEGKYEVEERLDEASERVNFLFIHKANSAFGGVVFSISVWTKEDWLANGPTAKGVGQLYKIREDEKHVFLLIPPGDVEYNPHDDTLKAEFKAMTDQISKIRTSFKLE</sequence>
<dbReference type="EMBL" id="JAVDSB010000007">
    <property type="protein sequence ID" value="MDR6552659.1"/>
    <property type="molecule type" value="Genomic_DNA"/>
</dbReference>
<dbReference type="SUPFAM" id="SSF55383">
    <property type="entry name" value="Copper amine oxidase, domain N"/>
    <property type="match status" value="1"/>
</dbReference>
<comment type="caution">
    <text evidence="3">The sequence shown here is derived from an EMBL/GenBank/DDBJ whole genome shotgun (WGS) entry which is preliminary data.</text>
</comment>
<dbReference type="Gene3D" id="3.30.457.10">
    <property type="entry name" value="Copper amine oxidase-like, N-terminal domain"/>
    <property type="match status" value="1"/>
</dbReference>
<dbReference type="Proteomes" id="UP001267290">
    <property type="component" value="Unassembled WGS sequence"/>
</dbReference>
<dbReference type="RefSeq" id="WP_310500178.1">
    <property type="nucleotide sequence ID" value="NZ_JAVDSB010000007.1"/>
</dbReference>
<gene>
    <name evidence="3" type="ORF">J2736_003866</name>
</gene>
<dbReference type="Pfam" id="PF07833">
    <property type="entry name" value="Cu_amine_oxidN1"/>
    <property type="match status" value="1"/>
</dbReference>
<feature type="chain" id="PRO_5046392401" description="Copper amine oxidase-like N-terminal domain-containing protein" evidence="1">
    <location>
        <begin position="23"/>
        <end position="316"/>
    </location>
</feature>
<evidence type="ECO:0000313" key="3">
    <source>
        <dbReference type="EMBL" id="MDR6552659.1"/>
    </source>
</evidence>
<feature type="domain" description="Copper amine oxidase-like N-terminal" evidence="2">
    <location>
        <begin position="37"/>
        <end position="115"/>
    </location>
</feature>
<dbReference type="InterPro" id="IPR012854">
    <property type="entry name" value="Cu_amine_oxidase-like_N"/>
</dbReference>
<name>A0ABU1NZC9_9BACL</name>
<evidence type="ECO:0000313" key="4">
    <source>
        <dbReference type="Proteomes" id="UP001267290"/>
    </source>
</evidence>
<proteinExistence type="predicted"/>
<dbReference type="InterPro" id="IPR036582">
    <property type="entry name" value="Mao_N_sf"/>
</dbReference>
<evidence type="ECO:0000256" key="1">
    <source>
        <dbReference type="SAM" id="SignalP"/>
    </source>
</evidence>
<accession>A0ABU1NZC9</accession>